<keyword evidence="5" id="KW-0547">Nucleotide-binding</keyword>
<evidence type="ECO:0000256" key="10">
    <source>
        <dbReference type="ARBA" id="ARBA00068150"/>
    </source>
</evidence>
<accession>A0A1H3FV86</accession>
<dbReference type="InterPro" id="IPR003661">
    <property type="entry name" value="HisK_dim/P_dom"/>
</dbReference>
<dbReference type="Pfam" id="PF00512">
    <property type="entry name" value="HisKA"/>
    <property type="match status" value="1"/>
</dbReference>
<dbReference type="STRING" id="762486.SAMN05444411_11266"/>
<evidence type="ECO:0000256" key="11">
    <source>
        <dbReference type="PROSITE-ProRule" id="PRU00169"/>
    </source>
</evidence>
<evidence type="ECO:0000256" key="4">
    <source>
        <dbReference type="ARBA" id="ARBA00022679"/>
    </source>
</evidence>
<evidence type="ECO:0000256" key="9">
    <source>
        <dbReference type="ARBA" id="ARBA00064003"/>
    </source>
</evidence>
<dbReference type="FunFam" id="3.30.565.10:FF:000010">
    <property type="entry name" value="Sensor histidine kinase RcsC"/>
    <property type="match status" value="1"/>
</dbReference>
<feature type="domain" description="Histidine kinase" evidence="13">
    <location>
        <begin position="221"/>
        <end position="443"/>
    </location>
</feature>
<dbReference type="CDD" id="cd16922">
    <property type="entry name" value="HATPase_EvgS-ArcB-TorS-like"/>
    <property type="match status" value="1"/>
</dbReference>
<evidence type="ECO:0000256" key="7">
    <source>
        <dbReference type="ARBA" id="ARBA00022840"/>
    </source>
</evidence>
<dbReference type="InterPro" id="IPR011006">
    <property type="entry name" value="CheY-like_superfamily"/>
</dbReference>
<dbReference type="PRINTS" id="PR00344">
    <property type="entry name" value="BCTRLSENSOR"/>
</dbReference>
<evidence type="ECO:0000313" key="16">
    <source>
        <dbReference type="Proteomes" id="UP000199595"/>
    </source>
</evidence>
<evidence type="ECO:0000256" key="6">
    <source>
        <dbReference type="ARBA" id="ARBA00022777"/>
    </source>
</evidence>
<dbReference type="RefSeq" id="WP_090125912.1">
    <property type="nucleotide sequence ID" value="NZ_FNNJ01000012.1"/>
</dbReference>
<dbReference type="FunFam" id="1.10.287.130:FF:000002">
    <property type="entry name" value="Two-component osmosensing histidine kinase"/>
    <property type="match status" value="1"/>
</dbReference>
<evidence type="ECO:0000256" key="5">
    <source>
        <dbReference type="ARBA" id="ARBA00022741"/>
    </source>
</evidence>
<dbReference type="InterPro" id="IPR003594">
    <property type="entry name" value="HATPase_dom"/>
</dbReference>
<dbReference type="Proteomes" id="UP000199595">
    <property type="component" value="Unassembled WGS sequence"/>
</dbReference>
<keyword evidence="4" id="KW-0808">Transferase</keyword>
<dbReference type="AlphaFoldDB" id="A0A1H3FV86"/>
<comment type="catalytic activity">
    <reaction evidence="1">
        <text>ATP + protein L-histidine = ADP + protein N-phospho-L-histidine.</text>
        <dbReference type="EC" id="2.7.13.3"/>
    </reaction>
</comment>
<keyword evidence="8" id="KW-0902">Two-component regulatory system</keyword>
<reference evidence="15 16" key="1">
    <citation type="submission" date="2016-10" db="EMBL/GenBank/DDBJ databases">
        <authorList>
            <person name="de Groot N.N."/>
        </authorList>
    </citation>
    <scope>NUCLEOTIDE SEQUENCE [LARGE SCALE GENOMIC DNA]</scope>
    <source>
        <strain evidence="15 16">DSM 24956</strain>
    </source>
</reference>
<keyword evidence="7" id="KW-0067">ATP-binding</keyword>
<feature type="modified residue" description="4-aspartylphosphate" evidence="11">
    <location>
        <position position="519"/>
    </location>
</feature>
<dbReference type="Pfam" id="PF00072">
    <property type="entry name" value="Response_reg"/>
    <property type="match status" value="2"/>
</dbReference>
<dbReference type="SUPFAM" id="SSF52172">
    <property type="entry name" value="CheY-like"/>
    <property type="match status" value="2"/>
</dbReference>
<dbReference type="SMART" id="SM00448">
    <property type="entry name" value="REC"/>
    <property type="match status" value="2"/>
</dbReference>
<dbReference type="Gene3D" id="1.10.287.130">
    <property type="match status" value="1"/>
</dbReference>
<comment type="subunit">
    <text evidence="9">At low DSF concentrations, interacts with RpfF.</text>
</comment>
<feature type="domain" description="Response regulatory" evidence="14">
    <location>
        <begin position="469"/>
        <end position="584"/>
    </location>
</feature>
<dbReference type="Gene3D" id="3.30.565.10">
    <property type="entry name" value="Histidine kinase-like ATPase, C-terminal domain"/>
    <property type="match status" value="1"/>
</dbReference>
<dbReference type="CDD" id="cd00082">
    <property type="entry name" value="HisKA"/>
    <property type="match status" value="1"/>
</dbReference>
<dbReference type="SMART" id="SM00388">
    <property type="entry name" value="HisKA"/>
    <property type="match status" value="1"/>
</dbReference>
<gene>
    <name evidence="15" type="ORF">SAMN05444411_11266</name>
</gene>
<dbReference type="PANTHER" id="PTHR45339:SF1">
    <property type="entry name" value="HYBRID SIGNAL TRANSDUCTION HISTIDINE KINASE J"/>
    <property type="match status" value="1"/>
</dbReference>
<dbReference type="SMART" id="SM00387">
    <property type="entry name" value="HATPase_c"/>
    <property type="match status" value="1"/>
</dbReference>
<dbReference type="EC" id="2.7.13.3" evidence="2"/>
<dbReference type="InterPro" id="IPR036890">
    <property type="entry name" value="HATPase_C_sf"/>
</dbReference>
<dbReference type="Pfam" id="PF02518">
    <property type="entry name" value="HATPase_c"/>
    <property type="match status" value="1"/>
</dbReference>
<dbReference type="Gene3D" id="3.40.50.2300">
    <property type="match status" value="2"/>
</dbReference>
<sequence length="590" mass="66719">MSKGVIFCIDDEKMVLNSLKTELKNAVGQNYIIETAESGIEALEAIDNLLELNFEIPIVIVDYAMPVMKGDEFLMKLHKKSPLTLNILLTGQATLEGVTNSINNGGLYRYFSKPWDSKDLILTVKHALKSYNQGHKLHIQNKELMELSTSLENKVQQRTLELQKKNELLVENQSKISIQKEELENYRNHLENLVEERTLELTEAKNKAEESDRLKSAFLANMSHEIRTPMNGIMGFTTLLKQPELKSDKRLKYIEVIEKSGERLLGVINDVIDISKIEAGLVEMLEVEVDINNELDYIYTFFKLEANKKGLQFSCETTLSNQEAVVKADKVKLNAILVNLVKNTLKYTNTGSVCLGYNLKKRESNFVLEFFIKDTGIGIPKDRQAAIFDRFVQADIEDKKALQGAGLGLSISKAYVEMMGGEIWVESEEGKGATFYFTLPYKPVLISKINNSIITNQIEDKVISNKKTKILIVDDDESAREYLSIILENFNVEILLANNGKEALTICETNLDIDLILMDLKMPILNGYEAIKEIKKINNNVVIIAQTANAFLSDKEKTLNAGFNDYLAKPISRNHLISVMQKYINLQALV</sequence>
<dbReference type="SUPFAM" id="SSF55874">
    <property type="entry name" value="ATPase domain of HSP90 chaperone/DNA topoisomerase II/histidine kinase"/>
    <property type="match status" value="1"/>
</dbReference>
<keyword evidence="12" id="KW-0175">Coiled coil</keyword>
<evidence type="ECO:0000256" key="3">
    <source>
        <dbReference type="ARBA" id="ARBA00022553"/>
    </source>
</evidence>
<evidence type="ECO:0000259" key="13">
    <source>
        <dbReference type="PROSITE" id="PS50109"/>
    </source>
</evidence>
<name>A0A1H3FV86_9FLAO</name>
<dbReference type="InterPro" id="IPR001789">
    <property type="entry name" value="Sig_transdc_resp-reg_receiver"/>
</dbReference>
<dbReference type="CDD" id="cd17546">
    <property type="entry name" value="REC_hyHK_CKI1_RcsC-like"/>
    <property type="match status" value="1"/>
</dbReference>
<evidence type="ECO:0000256" key="8">
    <source>
        <dbReference type="ARBA" id="ARBA00023012"/>
    </source>
</evidence>
<keyword evidence="3 11" id="KW-0597">Phosphoprotein</keyword>
<dbReference type="EMBL" id="FNNJ01000012">
    <property type="protein sequence ID" value="SDX94871.1"/>
    <property type="molecule type" value="Genomic_DNA"/>
</dbReference>
<evidence type="ECO:0000313" key="15">
    <source>
        <dbReference type="EMBL" id="SDX94871.1"/>
    </source>
</evidence>
<keyword evidence="16" id="KW-1185">Reference proteome</keyword>
<evidence type="ECO:0000256" key="1">
    <source>
        <dbReference type="ARBA" id="ARBA00000085"/>
    </source>
</evidence>
<evidence type="ECO:0000256" key="12">
    <source>
        <dbReference type="SAM" id="Coils"/>
    </source>
</evidence>
<keyword evidence="6" id="KW-0418">Kinase</keyword>
<dbReference type="OrthoDB" id="9781208at2"/>
<dbReference type="PROSITE" id="PS50110">
    <property type="entry name" value="RESPONSE_REGULATORY"/>
    <property type="match status" value="2"/>
</dbReference>
<dbReference type="SUPFAM" id="SSF47384">
    <property type="entry name" value="Homodimeric domain of signal transducing histidine kinase"/>
    <property type="match status" value="1"/>
</dbReference>
<organism evidence="15 16">
    <name type="scientific">Lutibacter oricola</name>
    <dbReference type="NCBI Taxonomy" id="762486"/>
    <lineage>
        <taxon>Bacteria</taxon>
        <taxon>Pseudomonadati</taxon>
        <taxon>Bacteroidota</taxon>
        <taxon>Flavobacteriia</taxon>
        <taxon>Flavobacteriales</taxon>
        <taxon>Flavobacteriaceae</taxon>
        <taxon>Lutibacter</taxon>
    </lineage>
</organism>
<dbReference type="GO" id="GO:0005524">
    <property type="term" value="F:ATP binding"/>
    <property type="evidence" value="ECO:0007669"/>
    <property type="project" value="UniProtKB-KW"/>
</dbReference>
<proteinExistence type="predicted"/>
<dbReference type="InterPro" id="IPR005467">
    <property type="entry name" value="His_kinase_dom"/>
</dbReference>
<dbReference type="InterPro" id="IPR004358">
    <property type="entry name" value="Sig_transdc_His_kin-like_C"/>
</dbReference>
<feature type="modified residue" description="4-aspartylphosphate" evidence="11">
    <location>
        <position position="62"/>
    </location>
</feature>
<dbReference type="InterPro" id="IPR036097">
    <property type="entry name" value="HisK_dim/P_sf"/>
</dbReference>
<evidence type="ECO:0000256" key="2">
    <source>
        <dbReference type="ARBA" id="ARBA00012438"/>
    </source>
</evidence>
<dbReference type="GO" id="GO:0000155">
    <property type="term" value="F:phosphorelay sensor kinase activity"/>
    <property type="evidence" value="ECO:0007669"/>
    <property type="project" value="InterPro"/>
</dbReference>
<feature type="coiled-coil region" evidence="12">
    <location>
        <begin position="176"/>
        <end position="207"/>
    </location>
</feature>
<feature type="domain" description="Response regulatory" evidence="14">
    <location>
        <begin position="5"/>
        <end position="128"/>
    </location>
</feature>
<protein>
    <recommendedName>
        <fullName evidence="10">Sensory/regulatory protein RpfC</fullName>
        <ecNumber evidence="2">2.7.13.3</ecNumber>
    </recommendedName>
</protein>
<dbReference type="PANTHER" id="PTHR45339">
    <property type="entry name" value="HYBRID SIGNAL TRANSDUCTION HISTIDINE KINASE J"/>
    <property type="match status" value="1"/>
</dbReference>
<dbReference type="PROSITE" id="PS50109">
    <property type="entry name" value="HIS_KIN"/>
    <property type="match status" value="1"/>
</dbReference>
<evidence type="ECO:0000259" key="14">
    <source>
        <dbReference type="PROSITE" id="PS50110"/>
    </source>
</evidence>